<reference evidence="2" key="1">
    <citation type="submission" date="2023-07" db="EMBL/GenBank/DDBJ databases">
        <title>Functional and genomic diversity of the sorghum phyllosphere microbiome.</title>
        <authorList>
            <person name="Shade A."/>
        </authorList>
    </citation>
    <scope>NUCLEOTIDE SEQUENCE [LARGE SCALE GENOMIC DNA]</scope>
    <source>
        <strain evidence="2">SORGH_AS_0422</strain>
    </source>
</reference>
<accession>A0ABU3H0G7</accession>
<protein>
    <submittedName>
        <fullName evidence="1">Uncharacterized protein</fullName>
    </submittedName>
</protein>
<evidence type="ECO:0000313" key="2">
    <source>
        <dbReference type="Proteomes" id="UP001258315"/>
    </source>
</evidence>
<dbReference type="EMBL" id="JAVLVU010000001">
    <property type="protein sequence ID" value="MDT3405371.1"/>
    <property type="molecule type" value="Genomic_DNA"/>
</dbReference>
<name>A0ABU3H0G7_9SPHI</name>
<proteinExistence type="predicted"/>
<gene>
    <name evidence="1" type="ORF">QE417_004443</name>
</gene>
<evidence type="ECO:0000313" key="1">
    <source>
        <dbReference type="EMBL" id="MDT3405371.1"/>
    </source>
</evidence>
<keyword evidence="2" id="KW-1185">Reference proteome</keyword>
<organism evidence="1 2">
    <name type="scientific">Mucilaginibacter terrae</name>
    <dbReference type="NCBI Taxonomy" id="1955052"/>
    <lineage>
        <taxon>Bacteria</taxon>
        <taxon>Pseudomonadati</taxon>
        <taxon>Bacteroidota</taxon>
        <taxon>Sphingobacteriia</taxon>
        <taxon>Sphingobacteriales</taxon>
        <taxon>Sphingobacteriaceae</taxon>
        <taxon>Mucilaginibacter</taxon>
    </lineage>
</organism>
<sequence>MILGKGYQSVVKGKTIETTTVVMINNNVKGSYNGNFKTVLDRVIASFSIKHNND</sequence>
<comment type="caution">
    <text evidence="1">The sequence shown here is derived from an EMBL/GenBank/DDBJ whole genome shotgun (WGS) entry which is preliminary data.</text>
</comment>
<dbReference type="Proteomes" id="UP001258315">
    <property type="component" value="Unassembled WGS sequence"/>
</dbReference>